<keyword evidence="5" id="KW-0653">Protein transport</keyword>
<feature type="transmembrane region" description="Helical" evidence="5">
    <location>
        <begin position="216"/>
        <end position="233"/>
    </location>
</feature>
<evidence type="ECO:0000313" key="6">
    <source>
        <dbReference type="EMBL" id="HIZ69510.1"/>
    </source>
</evidence>
<dbReference type="HAMAP" id="MF_00902">
    <property type="entry name" value="TatC"/>
    <property type="match status" value="1"/>
</dbReference>
<dbReference type="GO" id="GO:0009977">
    <property type="term" value="F:proton motive force dependent protein transmembrane transporter activity"/>
    <property type="evidence" value="ECO:0007669"/>
    <property type="project" value="TreeGrafter"/>
</dbReference>
<keyword evidence="4 5" id="KW-0472">Membrane</keyword>
<feature type="transmembrane region" description="Helical" evidence="5">
    <location>
        <begin position="183"/>
        <end position="204"/>
    </location>
</feature>
<keyword evidence="5" id="KW-0811">Translocation</keyword>
<evidence type="ECO:0000313" key="7">
    <source>
        <dbReference type="Proteomes" id="UP000824055"/>
    </source>
</evidence>
<dbReference type="PRINTS" id="PR01840">
    <property type="entry name" value="TATCFAMILY"/>
</dbReference>
<evidence type="ECO:0000256" key="4">
    <source>
        <dbReference type="ARBA" id="ARBA00023136"/>
    </source>
</evidence>
<keyword evidence="5" id="KW-1003">Cell membrane</keyword>
<evidence type="ECO:0000256" key="2">
    <source>
        <dbReference type="ARBA" id="ARBA00022692"/>
    </source>
</evidence>
<keyword evidence="2 5" id="KW-0812">Transmembrane</keyword>
<dbReference type="GO" id="GO:0065002">
    <property type="term" value="P:intracellular protein transmembrane transport"/>
    <property type="evidence" value="ECO:0007669"/>
    <property type="project" value="TreeGrafter"/>
</dbReference>
<dbReference type="NCBIfam" id="TIGR00945">
    <property type="entry name" value="tatC"/>
    <property type="match status" value="1"/>
</dbReference>
<comment type="subunit">
    <text evidence="5">Forms a complex with TatA.</text>
</comment>
<comment type="caution">
    <text evidence="6">The sequence shown here is derived from an EMBL/GenBank/DDBJ whole genome shotgun (WGS) entry which is preliminary data.</text>
</comment>
<accession>A0A9D2FZC1</accession>
<dbReference type="Proteomes" id="UP000824055">
    <property type="component" value="Unassembled WGS sequence"/>
</dbReference>
<name>A0A9D2FZC1_9BACT</name>
<sequence length="264" mass="29489">MNPSKTANELTFWEHLDVLRGCLIRVIAVTVACAVVAFLLKDQVFALLLAPKEPGFVTFRWLHDVSLCLFPDFGGVSPFSVKLINTGLAQQFLIHMQASLYVGIICASPYIIYVLFRFVSPALYARERKYAYGVVGGGYVMFALGVLLNYFLIFPLTFRFLGTYQVAAEVDNFITLQSYMDTLATMSLMLGVVFEIPVLSFLLAKFGLISSAIMSRFRRHAIIAILLVAAIITPTSDAFTLMLVAVPIWLLYEGSIFLVRFAHR</sequence>
<dbReference type="PANTHER" id="PTHR30371:SF0">
    <property type="entry name" value="SEC-INDEPENDENT PROTEIN TRANSLOCASE PROTEIN TATC, CHLOROPLASTIC-RELATED"/>
    <property type="match status" value="1"/>
</dbReference>
<keyword evidence="3 5" id="KW-1133">Transmembrane helix</keyword>
<proteinExistence type="inferred from homology"/>
<dbReference type="PANTHER" id="PTHR30371">
    <property type="entry name" value="SEC-INDEPENDENT PROTEIN TRANSLOCASE PROTEIN TATC"/>
    <property type="match status" value="1"/>
</dbReference>
<evidence type="ECO:0000256" key="3">
    <source>
        <dbReference type="ARBA" id="ARBA00022989"/>
    </source>
</evidence>
<evidence type="ECO:0000256" key="1">
    <source>
        <dbReference type="ARBA" id="ARBA00004141"/>
    </source>
</evidence>
<feature type="transmembrane region" description="Helical" evidence="5">
    <location>
        <begin position="100"/>
        <end position="119"/>
    </location>
</feature>
<feature type="transmembrane region" description="Helical" evidence="5">
    <location>
        <begin position="131"/>
        <end position="153"/>
    </location>
</feature>
<dbReference type="EMBL" id="DXBE01000048">
    <property type="protein sequence ID" value="HIZ69510.1"/>
    <property type="molecule type" value="Genomic_DNA"/>
</dbReference>
<reference evidence="6" key="1">
    <citation type="journal article" date="2021" name="PeerJ">
        <title>Extensive microbial diversity within the chicken gut microbiome revealed by metagenomics and culture.</title>
        <authorList>
            <person name="Gilroy R."/>
            <person name="Ravi A."/>
            <person name="Getino M."/>
            <person name="Pursley I."/>
            <person name="Horton D.L."/>
            <person name="Alikhan N.F."/>
            <person name="Baker D."/>
            <person name="Gharbi K."/>
            <person name="Hall N."/>
            <person name="Watson M."/>
            <person name="Adriaenssens E.M."/>
            <person name="Foster-Nyarko E."/>
            <person name="Jarju S."/>
            <person name="Secka A."/>
            <person name="Antonio M."/>
            <person name="Oren A."/>
            <person name="Chaudhuri R.R."/>
            <person name="La Ragione R."/>
            <person name="Hildebrand F."/>
            <person name="Pallen M.J."/>
        </authorList>
    </citation>
    <scope>NUCLEOTIDE SEQUENCE</scope>
    <source>
        <strain evidence="6">ChiHecec3B27-8219</strain>
    </source>
</reference>
<dbReference type="Pfam" id="PF00902">
    <property type="entry name" value="TatC"/>
    <property type="match status" value="1"/>
</dbReference>
<dbReference type="InterPro" id="IPR002033">
    <property type="entry name" value="TatC"/>
</dbReference>
<keyword evidence="5" id="KW-0813">Transport</keyword>
<comment type="subcellular location">
    <subcellularLocation>
        <location evidence="5">Cell membrane</location>
        <topology evidence="5">Multi-pass membrane protein</topology>
    </subcellularLocation>
    <subcellularLocation>
        <location evidence="1">Membrane</location>
        <topology evidence="1">Multi-pass membrane protein</topology>
    </subcellularLocation>
</comment>
<organism evidence="6 7">
    <name type="scientific">Candidatus Prevotella avicola</name>
    <dbReference type="NCBI Taxonomy" id="2838738"/>
    <lineage>
        <taxon>Bacteria</taxon>
        <taxon>Pseudomonadati</taxon>
        <taxon>Bacteroidota</taxon>
        <taxon>Bacteroidia</taxon>
        <taxon>Bacteroidales</taxon>
        <taxon>Prevotellaceae</taxon>
        <taxon>Prevotella</taxon>
    </lineage>
</organism>
<evidence type="ECO:0000256" key="5">
    <source>
        <dbReference type="HAMAP-Rule" id="MF_00902"/>
    </source>
</evidence>
<protein>
    <recommendedName>
        <fullName evidence="5">Sec-independent protein translocase protein TatC</fullName>
    </recommendedName>
</protein>
<comment type="similarity">
    <text evidence="5">Belongs to the TatC family.</text>
</comment>
<dbReference type="AlphaFoldDB" id="A0A9D2FZC1"/>
<reference evidence="6" key="2">
    <citation type="submission" date="2021-04" db="EMBL/GenBank/DDBJ databases">
        <authorList>
            <person name="Gilroy R."/>
        </authorList>
    </citation>
    <scope>NUCLEOTIDE SEQUENCE</scope>
    <source>
        <strain evidence="6">ChiHecec3B27-8219</strain>
    </source>
</reference>
<comment type="function">
    <text evidence="5">Part of the twin-arginine translocation (Tat) system that transports large folded proteins containing a characteristic twin-arginine motif in their signal peptide across membranes.</text>
</comment>
<feature type="transmembrane region" description="Helical" evidence="5">
    <location>
        <begin position="239"/>
        <end position="259"/>
    </location>
</feature>
<feature type="transmembrane region" description="Helical" evidence="5">
    <location>
        <begin position="18"/>
        <end position="40"/>
    </location>
</feature>
<dbReference type="GO" id="GO:0033281">
    <property type="term" value="C:TAT protein transport complex"/>
    <property type="evidence" value="ECO:0007669"/>
    <property type="project" value="UniProtKB-UniRule"/>
</dbReference>
<dbReference type="GO" id="GO:0043953">
    <property type="term" value="P:protein transport by the Tat complex"/>
    <property type="evidence" value="ECO:0007669"/>
    <property type="project" value="UniProtKB-UniRule"/>
</dbReference>
<gene>
    <name evidence="5 6" type="primary">tatC</name>
    <name evidence="6" type="ORF">H9966_06495</name>
</gene>